<sequence length="162" mass="18928">MANWCSNTVVFQGESHQMEELRILTERLIEREQLGNCGQLYDMVLEKSGYLFEISYGDGILCYMTKWSPNTQVLISVADYLNLSYTHGYEEPGMMIYGRDTYQNGELIQVMLDNDDFAMYDYDEHTEQYEFEGESYPNDDEIIDVLFRRKLALFQLLKGEGA</sequence>
<dbReference type="EMBL" id="JBBEUB010000001">
    <property type="protein sequence ID" value="MEJ2901634.1"/>
    <property type="molecule type" value="Genomic_DNA"/>
</dbReference>
<protein>
    <recommendedName>
        <fullName evidence="1">YubB ferredoxin-like domain-containing protein</fullName>
    </recommendedName>
</protein>
<dbReference type="Proteomes" id="UP001378956">
    <property type="component" value="Unassembled WGS sequence"/>
</dbReference>
<proteinExistence type="predicted"/>
<evidence type="ECO:0000313" key="2">
    <source>
        <dbReference type="EMBL" id="MEJ2901634.1"/>
    </source>
</evidence>
<name>A0ABU8NHB3_9SPHI</name>
<reference evidence="2 3" key="1">
    <citation type="submission" date="2024-03" db="EMBL/GenBank/DDBJ databases">
        <title>Sequence of Lycoming College Course Isolates.</title>
        <authorList>
            <person name="Plotts O."/>
            <person name="Newman J."/>
        </authorList>
    </citation>
    <scope>NUCLEOTIDE SEQUENCE [LARGE SCALE GENOMIC DNA]</scope>
    <source>
        <strain evidence="2 3">CJB-3</strain>
    </source>
</reference>
<feature type="domain" description="YubB ferredoxin-like" evidence="1">
    <location>
        <begin position="58"/>
        <end position="131"/>
    </location>
</feature>
<comment type="caution">
    <text evidence="2">The sequence shown here is derived from an EMBL/GenBank/DDBJ whole genome shotgun (WGS) entry which is preliminary data.</text>
</comment>
<gene>
    <name evidence="2" type="ORF">WAE58_04335</name>
</gene>
<accession>A0ABU8NHB3</accession>
<dbReference type="RefSeq" id="WP_337715400.1">
    <property type="nucleotide sequence ID" value="NZ_JBBEUB010000001.1"/>
</dbReference>
<evidence type="ECO:0000259" key="1">
    <source>
        <dbReference type="Pfam" id="PF18406"/>
    </source>
</evidence>
<dbReference type="Pfam" id="PF18406">
    <property type="entry name" value="DUF1281_C"/>
    <property type="match status" value="1"/>
</dbReference>
<organism evidence="2 3">
    <name type="scientific">Pedobacter panaciterrae</name>
    <dbReference type="NCBI Taxonomy" id="363849"/>
    <lineage>
        <taxon>Bacteria</taxon>
        <taxon>Pseudomonadati</taxon>
        <taxon>Bacteroidota</taxon>
        <taxon>Sphingobacteriia</taxon>
        <taxon>Sphingobacteriales</taxon>
        <taxon>Sphingobacteriaceae</taxon>
        <taxon>Pedobacter</taxon>
    </lineage>
</organism>
<keyword evidence="3" id="KW-1185">Reference proteome</keyword>
<dbReference type="InterPro" id="IPR041329">
    <property type="entry name" value="YubB_C"/>
</dbReference>
<evidence type="ECO:0000313" key="3">
    <source>
        <dbReference type="Proteomes" id="UP001378956"/>
    </source>
</evidence>